<feature type="chain" id="PRO_5021961002" description="SH3b domain-containing protein" evidence="2">
    <location>
        <begin position="22"/>
        <end position="228"/>
    </location>
</feature>
<feature type="region of interest" description="Disordered" evidence="1">
    <location>
        <begin position="26"/>
        <end position="46"/>
    </location>
</feature>
<dbReference type="RefSeq" id="WP_146801475.1">
    <property type="nucleotide sequence ID" value="NZ_BJUK01000004.1"/>
</dbReference>
<keyword evidence="2" id="KW-0732">Signal</keyword>
<dbReference type="Proteomes" id="UP000321275">
    <property type="component" value="Unassembled WGS sequence"/>
</dbReference>
<dbReference type="EMBL" id="BJUK01000004">
    <property type="protein sequence ID" value="GEK46191.1"/>
    <property type="molecule type" value="Genomic_DNA"/>
</dbReference>
<reference evidence="4 5" key="1">
    <citation type="submission" date="2019-07" db="EMBL/GenBank/DDBJ databases">
        <title>Whole genome shotgun sequence of Halomonas pacifica NBRC 102220.</title>
        <authorList>
            <person name="Hosoyama A."/>
            <person name="Uohara A."/>
            <person name="Ohji S."/>
            <person name="Ichikawa N."/>
        </authorList>
    </citation>
    <scope>NUCLEOTIDE SEQUENCE [LARGE SCALE GENOMIC DNA]</scope>
    <source>
        <strain evidence="4 5">NBRC 102220</strain>
    </source>
</reference>
<evidence type="ECO:0000313" key="5">
    <source>
        <dbReference type="Proteomes" id="UP000321275"/>
    </source>
</evidence>
<protein>
    <recommendedName>
        <fullName evidence="3">SH3b domain-containing protein</fullName>
    </recommendedName>
</protein>
<evidence type="ECO:0000313" key="4">
    <source>
        <dbReference type="EMBL" id="GEK46191.1"/>
    </source>
</evidence>
<name>A0A510X5G3_9GAMM</name>
<dbReference type="InterPro" id="IPR003646">
    <property type="entry name" value="SH3-like_bac-type"/>
</dbReference>
<evidence type="ECO:0000256" key="1">
    <source>
        <dbReference type="SAM" id="MobiDB-lite"/>
    </source>
</evidence>
<dbReference type="Pfam" id="PF08239">
    <property type="entry name" value="SH3_3"/>
    <property type="match status" value="1"/>
</dbReference>
<accession>A0A510X5G3</accession>
<comment type="caution">
    <text evidence="4">The sequence shown here is derived from an EMBL/GenBank/DDBJ whole genome shotgun (WGS) entry which is preliminary data.</text>
</comment>
<sequence length="228" mass="24014">MTHVLPALALLFILNGTFAQAATLPATNDSASREVPPAPEEGGPRNWRVATLTGSLNLRASPSTTATILARYAPNTLLDNLGCLAAEGRAWCDVQALGGGPRGYVAAEFLQPARAPHGAISRGPDDSAQRAGNGDFDATGRLRCHRAGAPGDWCAFGVARSGGGYTTVVVETLDGRSQGIYFRMGRAIGTATSQVYHPEFRAEREGDTTVIYLDNDRYEIPDAIVLGG</sequence>
<keyword evidence="5" id="KW-1185">Reference proteome</keyword>
<feature type="domain" description="SH3b" evidence="3">
    <location>
        <begin position="55"/>
        <end position="111"/>
    </location>
</feature>
<evidence type="ECO:0000256" key="2">
    <source>
        <dbReference type="SAM" id="SignalP"/>
    </source>
</evidence>
<dbReference type="Gene3D" id="2.30.30.40">
    <property type="entry name" value="SH3 Domains"/>
    <property type="match status" value="1"/>
</dbReference>
<proteinExistence type="predicted"/>
<gene>
    <name evidence="4" type="ORF">HPA02_04740</name>
</gene>
<dbReference type="OrthoDB" id="964913at2"/>
<feature type="signal peptide" evidence="2">
    <location>
        <begin position="1"/>
        <end position="21"/>
    </location>
</feature>
<dbReference type="AlphaFoldDB" id="A0A510X5G3"/>
<organism evidence="4 5">
    <name type="scientific">Bisbaumannia pacifica</name>
    <dbReference type="NCBI Taxonomy" id="77098"/>
    <lineage>
        <taxon>Bacteria</taxon>
        <taxon>Pseudomonadati</taxon>
        <taxon>Pseudomonadota</taxon>
        <taxon>Gammaproteobacteria</taxon>
        <taxon>Oceanospirillales</taxon>
        <taxon>Halomonadaceae</taxon>
        <taxon>Bisbaumannia</taxon>
    </lineage>
</organism>
<evidence type="ECO:0000259" key="3">
    <source>
        <dbReference type="Pfam" id="PF08239"/>
    </source>
</evidence>